<organism evidence="1 2">
    <name type="scientific">Brenthis ino</name>
    <name type="common">lesser marbled fritillary</name>
    <dbReference type="NCBI Taxonomy" id="405034"/>
    <lineage>
        <taxon>Eukaryota</taxon>
        <taxon>Metazoa</taxon>
        <taxon>Ecdysozoa</taxon>
        <taxon>Arthropoda</taxon>
        <taxon>Hexapoda</taxon>
        <taxon>Insecta</taxon>
        <taxon>Pterygota</taxon>
        <taxon>Neoptera</taxon>
        <taxon>Endopterygota</taxon>
        <taxon>Lepidoptera</taxon>
        <taxon>Glossata</taxon>
        <taxon>Ditrysia</taxon>
        <taxon>Papilionoidea</taxon>
        <taxon>Nymphalidae</taxon>
        <taxon>Heliconiinae</taxon>
        <taxon>Argynnini</taxon>
        <taxon>Brenthis</taxon>
    </lineage>
</organism>
<dbReference type="AlphaFoldDB" id="A0A8J9VPZ6"/>
<dbReference type="OrthoDB" id="7445855at2759"/>
<sequence length="131" mass="14038">MRGRLGPSNCGQQLQSTPAACRNPNVCDDIDICVTDLSSTILMCLCRFVFRSLLVYWYWAGGGVEGGPPGGALFPISTRNSAIKVCTMRTRLITTAIRTLVLEIPQSIVLPRSIGAAVALQPDVTDVARDG</sequence>
<reference evidence="1" key="1">
    <citation type="submission" date="2021-12" db="EMBL/GenBank/DDBJ databases">
        <authorList>
            <person name="Martin H S."/>
        </authorList>
    </citation>
    <scope>NUCLEOTIDE SEQUENCE</scope>
</reference>
<protein>
    <submittedName>
        <fullName evidence="1">Uncharacterized protein</fullName>
    </submittedName>
</protein>
<evidence type="ECO:0000313" key="1">
    <source>
        <dbReference type="EMBL" id="CAH0724600.1"/>
    </source>
</evidence>
<name>A0A8J9VPZ6_9NEOP</name>
<dbReference type="EMBL" id="OV170224">
    <property type="protein sequence ID" value="CAH0724600.1"/>
    <property type="molecule type" value="Genomic_DNA"/>
</dbReference>
<proteinExistence type="predicted"/>
<keyword evidence="2" id="KW-1185">Reference proteome</keyword>
<gene>
    <name evidence="1" type="ORF">BINO364_LOCUS10291</name>
</gene>
<accession>A0A8J9VPZ6</accession>
<feature type="non-terminal residue" evidence="1">
    <location>
        <position position="131"/>
    </location>
</feature>
<evidence type="ECO:0000313" key="2">
    <source>
        <dbReference type="Proteomes" id="UP000838878"/>
    </source>
</evidence>
<dbReference type="Proteomes" id="UP000838878">
    <property type="component" value="Chromosome 4"/>
</dbReference>